<dbReference type="PANTHER" id="PTHR23315">
    <property type="entry name" value="U BOX DOMAIN-CONTAINING"/>
    <property type="match status" value="1"/>
</dbReference>
<evidence type="ECO:0000256" key="3">
    <source>
        <dbReference type="ARBA" id="ARBA00004906"/>
    </source>
</evidence>
<dbReference type="InterPro" id="IPR016024">
    <property type="entry name" value="ARM-type_fold"/>
</dbReference>
<dbReference type="SUPFAM" id="SSF48371">
    <property type="entry name" value="ARM repeat"/>
    <property type="match status" value="1"/>
</dbReference>
<proteinExistence type="predicted"/>
<evidence type="ECO:0000256" key="9">
    <source>
        <dbReference type="SAM" id="MobiDB-lite"/>
    </source>
</evidence>
<sequence length="942" mass="104336">MEVVLDLWCYSMIVHSQCYPDNDRTYDSVGSEKDGLLGIKRIGRHKELNSFHAPDPLPWYTSVLRVLIKKMLLRFLIKKTHVAGARPLDSPTVSGSINYVPYNTPSTAALNAFYDSNWAGKLDDPRSIIGYDNFAGQKLLFTGNLRLELRKLRFKESMEISSASCPINSISRFIHLVSCQTKKFMPVQKDYEIMVIMLKYLKPVLDEVVDYNISSDEILCRECEELDAAVNEAREFMEKWCPEMSKICSVQQSEALLKKIQSSALEICQILCRLLQGSPTTLSLTIVQHCMQELQGLKHETITELIEEALRSLKDDVVPSTDHLLKLIETLNLISNQELLKESVAVEKQRINVHINKAEGDLYQIDQIVDLISQIRSWLLKVECRDPKSGAPIPLYFRCPLSLKLMLDPVIVASGQTYDRVSIQKWLDHGLTFCPRTRQTLAHTNLIPNYTVKAMIANWWEENNVRASSHSACNNHVLAPSHHDLLHLDSFHYRCSLHRSNSTSRSSVKVGNGFEKQMIGASTKLSGEEFSRYNVVMGTEIFEHPSREHSYIHSRSESTSSAISSIEYVPPASDEMLKLSTKHDNVNDLSGEITFECPADSPSNNIKGSSSCSSGMQFHSPRTQVDMASNGSQNCSRTSSLQFSDSGSHDQTKTSQVKKLVEGLKSLSNEVQTKAAEELRLLAKHDMENRIIIGHSGAIRPLLSLLSSEVKLTQEHAVTALLNLSINEENKAIIAEAGAIEPIIQVLRSGNDGAKENSAATLFSLSVLDEYKAKIGRSGAVTALVDLLGSGTLRGKKDAATTLFSLSIFHENKSRIVRAGAVKYLVELMDPVTGMVDKAVALLANLSTIGEGRLAIAKEGGVPLLVEIVESGSQRGKENAVSILMQLCLCSPKFCNFVLQEGAVPPLVALSQSGTPRAKEKAQQLLSHFRSQREASAGKGRS</sequence>
<dbReference type="Pfam" id="PF04564">
    <property type="entry name" value="U-box"/>
    <property type="match status" value="1"/>
</dbReference>
<reference evidence="11 12" key="1">
    <citation type="submission" date="2020-10" db="EMBL/GenBank/DDBJ databases">
        <title>Plant Genome Project.</title>
        <authorList>
            <person name="Zhang R.-G."/>
        </authorList>
    </citation>
    <scope>NUCLEOTIDE SEQUENCE [LARGE SCALE GENOMIC DNA]</scope>
    <source>
        <strain evidence="11">FAFU-HL-1</strain>
        <tissue evidence="11">Leaf</tissue>
    </source>
</reference>
<accession>A0A835TIB9</accession>
<keyword evidence="6" id="KW-0677">Repeat</keyword>
<dbReference type="InterPro" id="IPR013083">
    <property type="entry name" value="Znf_RING/FYVE/PHD"/>
</dbReference>
<keyword evidence="7" id="KW-0833">Ubl conjugation pathway</keyword>
<dbReference type="AlphaFoldDB" id="A0A835TIB9"/>
<evidence type="ECO:0000256" key="5">
    <source>
        <dbReference type="ARBA" id="ARBA00022679"/>
    </source>
</evidence>
<dbReference type="OrthoDB" id="7537227at2759"/>
<protein>
    <recommendedName>
        <fullName evidence="4">RING-type E3 ubiquitin transferase</fullName>
        <ecNumber evidence="4">2.3.2.27</ecNumber>
    </recommendedName>
</protein>
<feature type="region of interest" description="Disordered" evidence="9">
    <location>
        <begin position="598"/>
        <end position="654"/>
    </location>
</feature>
<comment type="caution">
    <text evidence="11">The sequence shown here is derived from an EMBL/GenBank/DDBJ whole genome shotgun (WGS) entry which is preliminary data.</text>
</comment>
<dbReference type="InterPro" id="IPR057314">
    <property type="entry name" value="PUB2-4-like_N"/>
</dbReference>
<feature type="repeat" description="ARM" evidence="8">
    <location>
        <begin position="697"/>
        <end position="739"/>
    </location>
</feature>
<dbReference type="FunFam" id="1.25.10.10:FF:000082">
    <property type="entry name" value="RING-type E3 ubiquitin transferase"/>
    <property type="match status" value="1"/>
</dbReference>
<evidence type="ECO:0000256" key="8">
    <source>
        <dbReference type="PROSITE-ProRule" id="PRU00259"/>
    </source>
</evidence>
<feature type="domain" description="U-box" evidence="10">
    <location>
        <begin position="392"/>
        <end position="466"/>
    </location>
</feature>
<gene>
    <name evidence="11" type="ORF">SADUNF_Sadunf02G0031300</name>
</gene>
<comment type="catalytic activity">
    <reaction evidence="1">
        <text>S-ubiquitinyl-[E2 ubiquitin-conjugating enzyme]-L-cysteine + [acceptor protein]-L-lysine = [E2 ubiquitin-conjugating enzyme]-L-cysteine + N(6)-ubiquitinyl-[acceptor protein]-L-lysine.</text>
        <dbReference type="EC" id="2.3.2.27"/>
    </reaction>
</comment>
<dbReference type="Gene3D" id="1.25.10.10">
    <property type="entry name" value="Leucine-rich Repeat Variant"/>
    <property type="match status" value="2"/>
</dbReference>
<keyword evidence="5" id="KW-0808">Transferase</keyword>
<dbReference type="SUPFAM" id="SSF57850">
    <property type="entry name" value="RING/U-box"/>
    <property type="match status" value="1"/>
</dbReference>
<comment type="pathway">
    <text evidence="3">Protein modification; protein ubiquitination.</text>
</comment>
<dbReference type="InterPro" id="IPR045210">
    <property type="entry name" value="RING-Ubox_PUB"/>
</dbReference>
<evidence type="ECO:0000259" key="10">
    <source>
        <dbReference type="PROSITE" id="PS51698"/>
    </source>
</evidence>
<feature type="compositionally biased region" description="Polar residues" evidence="9">
    <location>
        <begin position="621"/>
        <end position="646"/>
    </location>
</feature>
<dbReference type="PANTHER" id="PTHR23315:SF278">
    <property type="entry name" value="U-BOX DOMAIN-CONTAINING PROTEIN 3"/>
    <property type="match status" value="1"/>
</dbReference>
<evidence type="ECO:0000256" key="6">
    <source>
        <dbReference type="ARBA" id="ARBA00022737"/>
    </source>
</evidence>
<evidence type="ECO:0000256" key="7">
    <source>
        <dbReference type="ARBA" id="ARBA00022786"/>
    </source>
</evidence>
<dbReference type="Gene3D" id="3.30.40.10">
    <property type="entry name" value="Zinc/RING finger domain, C3HC4 (zinc finger)"/>
    <property type="match status" value="1"/>
</dbReference>
<dbReference type="SMART" id="SM00504">
    <property type="entry name" value="Ubox"/>
    <property type="match status" value="1"/>
</dbReference>
<dbReference type="Pfam" id="PF25240">
    <property type="entry name" value="PUB2_N"/>
    <property type="match status" value="1"/>
</dbReference>
<dbReference type="EMBL" id="JADGMS010000002">
    <property type="protein sequence ID" value="KAF9686838.1"/>
    <property type="molecule type" value="Genomic_DNA"/>
</dbReference>
<comment type="function">
    <text evidence="2">Functions as an E3 ubiquitin ligase.</text>
</comment>
<organism evidence="11 12">
    <name type="scientific">Salix dunnii</name>
    <dbReference type="NCBI Taxonomy" id="1413687"/>
    <lineage>
        <taxon>Eukaryota</taxon>
        <taxon>Viridiplantae</taxon>
        <taxon>Streptophyta</taxon>
        <taxon>Embryophyta</taxon>
        <taxon>Tracheophyta</taxon>
        <taxon>Spermatophyta</taxon>
        <taxon>Magnoliopsida</taxon>
        <taxon>eudicotyledons</taxon>
        <taxon>Gunneridae</taxon>
        <taxon>Pentapetalae</taxon>
        <taxon>rosids</taxon>
        <taxon>fabids</taxon>
        <taxon>Malpighiales</taxon>
        <taxon>Salicaceae</taxon>
        <taxon>Saliceae</taxon>
        <taxon>Salix</taxon>
    </lineage>
</organism>
<dbReference type="PROSITE" id="PS51698">
    <property type="entry name" value="U_BOX"/>
    <property type="match status" value="1"/>
</dbReference>
<dbReference type="Pfam" id="PF25598">
    <property type="entry name" value="ARM_PUB"/>
    <property type="match status" value="1"/>
</dbReference>
<evidence type="ECO:0000313" key="12">
    <source>
        <dbReference type="Proteomes" id="UP000657918"/>
    </source>
</evidence>
<dbReference type="InterPro" id="IPR000225">
    <property type="entry name" value="Armadillo"/>
</dbReference>
<dbReference type="InterPro" id="IPR011989">
    <property type="entry name" value="ARM-like"/>
</dbReference>
<evidence type="ECO:0000256" key="4">
    <source>
        <dbReference type="ARBA" id="ARBA00012483"/>
    </source>
</evidence>
<evidence type="ECO:0000313" key="11">
    <source>
        <dbReference type="EMBL" id="KAF9686838.1"/>
    </source>
</evidence>
<name>A0A835TIB9_9ROSI</name>
<dbReference type="InterPro" id="IPR003613">
    <property type="entry name" value="Ubox_domain"/>
</dbReference>
<evidence type="ECO:0000256" key="2">
    <source>
        <dbReference type="ARBA" id="ARBA00003861"/>
    </source>
</evidence>
<dbReference type="CDD" id="cd16664">
    <property type="entry name" value="RING-Ubox_PUB"/>
    <property type="match status" value="1"/>
</dbReference>
<dbReference type="GO" id="GO:0061630">
    <property type="term" value="F:ubiquitin protein ligase activity"/>
    <property type="evidence" value="ECO:0007669"/>
    <property type="project" value="UniProtKB-EC"/>
</dbReference>
<feature type="compositionally biased region" description="Low complexity" evidence="9">
    <location>
        <begin position="601"/>
        <end position="620"/>
    </location>
</feature>
<dbReference type="UniPathway" id="UPA00143"/>
<feature type="repeat" description="ARM" evidence="8">
    <location>
        <begin position="820"/>
        <end position="861"/>
    </location>
</feature>
<evidence type="ECO:0000256" key="1">
    <source>
        <dbReference type="ARBA" id="ARBA00000900"/>
    </source>
</evidence>
<feature type="repeat" description="ARM" evidence="8">
    <location>
        <begin position="779"/>
        <end position="821"/>
    </location>
</feature>
<dbReference type="Proteomes" id="UP000657918">
    <property type="component" value="Unassembled WGS sequence"/>
</dbReference>
<dbReference type="PROSITE" id="PS50176">
    <property type="entry name" value="ARM_REPEAT"/>
    <property type="match status" value="3"/>
</dbReference>
<dbReference type="InterPro" id="IPR058678">
    <property type="entry name" value="ARM_PUB"/>
</dbReference>
<keyword evidence="12" id="KW-1185">Reference proteome</keyword>
<dbReference type="EC" id="2.3.2.27" evidence="4"/>
<dbReference type="GO" id="GO:0016567">
    <property type="term" value="P:protein ubiquitination"/>
    <property type="evidence" value="ECO:0007669"/>
    <property type="project" value="UniProtKB-UniPathway"/>
</dbReference>
<dbReference type="SMART" id="SM00185">
    <property type="entry name" value="ARM"/>
    <property type="match status" value="5"/>
</dbReference>
<feature type="region of interest" description="Disordered" evidence="9">
    <location>
        <begin position="919"/>
        <end position="942"/>
    </location>
</feature>